<dbReference type="PANTHER" id="PTHR45913">
    <property type="entry name" value="EPM2A-INTERACTING PROTEIN 1"/>
    <property type="match status" value="1"/>
</dbReference>
<reference evidence="2" key="1">
    <citation type="submission" date="2025-08" db="UniProtKB">
        <authorList>
            <consortium name="Ensembl"/>
        </authorList>
    </citation>
    <scope>IDENTIFICATION</scope>
</reference>
<evidence type="ECO:0000313" key="2">
    <source>
        <dbReference type="Ensembl" id="ENSGMOP00000045561.1"/>
    </source>
</evidence>
<dbReference type="Ensembl" id="ENSGMOT00000063477.1">
    <property type="protein sequence ID" value="ENSGMOP00000045561.1"/>
    <property type="gene ID" value="ENSGMOG00000032404.1"/>
</dbReference>
<dbReference type="GO" id="GO:0046983">
    <property type="term" value="F:protein dimerization activity"/>
    <property type="evidence" value="ECO:0007669"/>
    <property type="project" value="InterPro"/>
</dbReference>
<sequence>MTSIMCGENVAKQLSLVPLSNDTVSRRIQAMSENVIQTLVERIKDSPYFSIQLDETTDVADLANLLVFVRYEYEKATHEDFLFCQSLQTRTTAEHIFQLVNALFQETGLDWKKCVGVCTDGARAMTGRHSGVVARIREVAPDVQWTHCSIHREALAVKRMPAELKAVLDTAVKAVNFIKSRPMHARLFHVLCDEMGSEHVQLLLHTEVRWLSRGKVLSRLFELHREVQVFLQDKSFPLSGVFDDTLWLSQLAYLSDIFSRMNELNLGLQGLSTSAFDGQDKISAMLKKLELFQIKIRTGDVSAFPNLETFLSDNDLRLADQVRDNIAEHLKSLRQQFAEYFLAIVQGNTWMRNPFVVKAYDVLEENLSALEQELLIELSCDETLKSTFRGQTLLDFWMQRRGEYPALSDKAVRFLIPFATTYLCEKGFSSLACIKNKYRSRLDAEPSLRLKLTAIDPDIANHCSKC</sequence>
<organism evidence="2 3">
    <name type="scientific">Gadus morhua</name>
    <name type="common">Atlantic cod</name>
    <dbReference type="NCBI Taxonomy" id="8049"/>
    <lineage>
        <taxon>Eukaryota</taxon>
        <taxon>Metazoa</taxon>
        <taxon>Chordata</taxon>
        <taxon>Craniata</taxon>
        <taxon>Vertebrata</taxon>
        <taxon>Euteleostomi</taxon>
        <taxon>Actinopterygii</taxon>
        <taxon>Neopterygii</taxon>
        <taxon>Teleostei</taxon>
        <taxon>Neoteleostei</taxon>
        <taxon>Acanthomorphata</taxon>
        <taxon>Zeiogadaria</taxon>
        <taxon>Gadariae</taxon>
        <taxon>Gadiformes</taxon>
        <taxon>Gadoidei</taxon>
        <taxon>Gadidae</taxon>
        <taxon>Gadus</taxon>
    </lineage>
</organism>
<feature type="domain" description="HAT C-terminal dimerisation" evidence="1">
    <location>
        <begin position="391"/>
        <end position="445"/>
    </location>
</feature>
<protein>
    <recommendedName>
        <fullName evidence="1">HAT C-terminal dimerisation domain-containing protein</fullName>
    </recommendedName>
</protein>
<dbReference type="GeneTree" id="ENSGT00940000160436"/>
<proteinExistence type="predicted"/>
<dbReference type="AlphaFoldDB" id="A0A8C5FLG9"/>
<name>A0A8C5FLG9_GADMO</name>
<dbReference type="OMA" id="EYEKATH"/>
<dbReference type="PANTHER" id="PTHR45913:SF19">
    <property type="entry name" value="LOW QUALITY PROTEIN: ZINC FINGER BED DOMAIN-CONTAINING PROTEIN 5-LIKE"/>
    <property type="match status" value="1"/>
</dbReference>
<dbReference type="SUPFAM" id="SSF53098">
    <property type="entry name" value="Ribonuclease H-like"/>
    <property type="match status" value="1"/>
</dbReference>
<evidence type="ECO:0000313" key="3">
    <source>
        <dbReference type="Proteomes" id="UP000694546"/>
    </source>
</evidence>
<reference evidence="2" key="2">
    <citation type="submission" date="2025-09" db="UniProtKB">
        <authorList>
            <consortium name="Ensembl"/>
        </authorList>
    </citation>
    <scope>IDENTIFICATION</scope>
</reference>
<dbReference type="Proteomes" id="UP000694546">
    <property type="component" value="Chromosome 12"/>
</dbReference>
<dbReference type="InterPro" id="IPR012337">
    <property type="entry name" value="RNaseH-like_sf"/>
</dbReference>
<accession>A0A8C5FLG9</accession>
<evidence type="ECO:0000259" key="1">
    <source>
        <dbReference type="Pfam" id="PF05699"/>
    </source>
</evidence>
<dbReference type="Pfam" id="PF05699">
    <property type="entry name" value="Dimer_Tnp_hAT"/>
    <property type="match status" value="1"/>
</dbReference>
<dbReference type="InterPro" id="IPR008906">
    <property type="entry name" value="HATC_C_dom"/>
</dbReference>
<keyword evidence="3" id="KW-1185">Reference proteome</keyword>